<reference evidence="3 4" key="1">
    <citation type="submission" date="2018-04" db="EMBL/GenBank/DDBJ databases">
        <title>Genomic Encyclopedia of Type Strains, Phase IV (KMG-IV): sequencing the most valuable type-strain genomes for metagenomic binning, comparative biology and taxonomic classification.</title>
        <authorList>
            <person name="Goeker M."/>
        </authorList>
    </citation>
    <scope>NUCLEOTIDE SEQUENCE [LARGE SCALE GENOMIC DNA]</scope>
    <source>
        <strain evidence="3 4">DSM 45771</strain>
    </source>
</reference>
<dbReference type="InterPro" id="IPR002762">
    <property type="entry name" value="CbiX-like"/>
</dbReference>
<proteinExistence type="predicted"/>
<evidence type="ECO:0000313" key="3">
    <source>
        <dbReference type="EMBL" id="PVZ08519.1"/>
    </source>
</evidence>
<dbReference type="Proteomes" id="UP000245639">
    <property type="component" value="Unassembled WGS sequence"/>
</dbReference>
<dbReference type="PANTHER" id="PTHR33542">
    <property type="entry name" value="SIROHYDROCHLORIN FERROCHELATASE, CHLOROPLASTIC"/>
    <property type="match status" value="1"/>
</dbReference>
<comment type="caution">
    <text evidence="3">The sequence shown here is derived from an EMBL/GenBank/DDBJ whole genome shotgun (WGS) entry which is preliminary data.</text>
</comment>
<dbReference type="PANTHER" id="PTHR33542:SF5">
    <property type="entry name" value="FERROCHELATASE CHE1"/>
    <property type="match status" value="1"/>
</dbReference>
<dbReference type="GO" id="GO:0016829">
    <property type="term" value="F:lyase activity"/>
    <property type="evidence" value="ECO:0007669"/>
    <property type="project" value="UniProtKB-KW"/>
</dbReference>
<dbReference type="InterPro" id="IPR050963">
    <property type="entry name" value="Sirohydro_Cobaltochel/CbiX"/>
</dbReference>
<keyword evidence="1" id="KW-0479">Metal-binding</keyword>
<keyword evidence="4" id="KW-1185">Reference proteome</keyword>
<dbReference type="EMBL" id="QEKW01000008">
    <property type="protein sequence ID" value="PVZ08519.1"/>
    <property type="molecule type" value="Genomic_DNA"/>
</dbReference>
<dbReference type="RefSeq" id="WP_116709225.1">
    <property type="nucleotide sequence ID" value="NZ_QEKW01000008.1"/>
</dbReference>
<dbReference type="GO" id="GO:0046872">
    <property type="term" value="F:metal ion binding"/>
    <property type="evidence" value="ECO:0007669"/>
    <property type="project" value="UniProtKB-KW"/>
</dbReference>
<dbReference type="CDD" id="cd03416">
    <property type="entry name" value="CbiX_SirB_N"/>
    <property type="match status" value="1"/>
</dbReference>
<name>A0A2U1F8Q5_9PSEU</name>
<evidence type="ECO:0000256" key="2">
    <source>
        <dbReference type="ARBA" id="ARBA00023239"/>
    </source>
</evidence>
<keyword evidence="2" id="KW-0456">Lyase</keyword>
<dbReference type="AlphaFoldDB" id="A0A2U1F8Q5"/>
<dbReference type="Gene3D" id="3.40.50.1400">
    <property type="match status" value="2"/>
</dbReference>
<dbReference type="OrthoDB" id="7345302at2"/>
<dbReference type="Pfam" id="PF01903">
    <property type="entry name" value="CbiX"/>
    <property type="match status" value="2"/>
</dbReference>
<protein>
    <submittedName>
        <fullName evidence="3">Sirohydrochlorin ferrochelatase</fullName>
    </submittedName>
</protein>
<sequence>MTAPALLLLAHGTSDAAGRATWERLLLAVRRALPGVEVRLAYADVVSPTMAEALAELPGPPDAPRGGAGPAVVIVPAFLAAGYHVRVDVPEQLAATGRTDVVVAEPFGPDPALVGVLLDRLEEAGAGPGDTVVLAAAGSRDPGAQEDLRTAAALLTARVGHEVPVGYVAGGEPRVASVVASAAPRGQRVVLASWLLAPGAFHRWLADAGAAVVAEPLGDHPDVVGVAVARYRAAVPAEVVP</sequence>
<dbReference type="SUPFAM" id="SSF53800">
    <property type="entry name" value="Chelatase"/>
    <property type="match status" value="1"/>
</dbReference>
<evidence type="ECO:0000313" key="4">
    <source>
        <dbReference type="Proteomes" id="UP000245639"/>
    </source>
</evidence>
<organism evidence="3 4">
    <name type="scientific">Actinomycetospora cinnamomea</name>
    <dbReference type="NCBI Taxonomy" id="663609"/>
    <lineage>
        <taxon>Bacteria</taxon>
        <taxon>Bacillati</taxon>
        <taxon>Actinomycetota</taxon>
        <taxon>Actinomycetes</taxon>
        <taxon>Pseudonocardiales</taxon>
        <taxon>Pseudonocardiaceae</taxon>
        <taxon>Actinomycetospora</taxon>
    </lineage>
</organism>
<evidence type="ECO:0000256" key="1">
    <source>
        <dbReference type="ARBA" id="ARBA00022723"/>
    </source>
</evidence>
<gene>
    <name evidence="3" type="ORF">C8D89_108116</name>
</gene>
<accession>A0A2U1F8Q5</accession>